<protein>
    <recommendedName>
        <fullName evidence="5">Probable membrane transporter protein</fullName>
    </recommendedName>
</protein>
<dbReference type="STRING" id="1121353.H924_06160"/>
<organism evidence="6 7">
    <name type="scientific">Corynebacterium callunae DSM 20147</name>
    <dbReference type="NCBI Taxonomy" id="1121353"/>
    <lineage>
        <taxon>Bacteria</taxon>
        <taxon>Bacillati</taxon>
        <taxon>Actinomycetota</taxon>
        <taxon>Actinomycetes</taxon>
        <taxon>Mycobacteriales</taxon>
        <taxon>Corynebacteriaceae</taxon>
        <taxon>Corynebacterium</taxon>
    </lineage>
</organism>
<accession>M1TQR5</accession>
<dbReference type="GO" id="GO:0005886">
    <property type="term" value="C:plasma membrane"/>
    <property type="evidence" value="ECO:0007669"/>
    <property type="project" value="UniProtKB-SubCell"/>
</dbReference>
<dbReference type="Proteomes" id="UP000011760">
    <property type="component" value="Chromosome"/>
</dbReference>
<evidence type="ECO:0000256" key="2">
    <source>
        <dbReference type="ARBA" id="ARBA00022692"/>
    </source>
</evidence>
<dbReference type="PATRIC" id="fig|1121353.3.peg.1259"/>
<dbReference type="Pfam" id="PF01925">
    <property type="entry name" value="TauE"/>
    <property type="match status" value="1"/>
</dbReference>
<name>M1TQR5_9CORY</name>
<feature type="transmembrane region" description="Helical" evidence="5">
    <location>
        <begin position="6"/>
        <end position="27"/>
    </location>
</feature>
<evidence type="ECO:0000256" key="3">
    <source>
        <dbReference type="ARBA" id="ARBA00022989"/>
    </source>
</evidence>
<dbReference type="EMBL" id="CP004354">
    <property type="protein sequence ID" value="AGG66676.1"/>
    <property type="molecule type" value="Genomic_DNA"/>
</dbReference>
<keyword evidence="4 5" id="KW-0472">Membrane</keyword>
<dbReference type="HOGENOM" id="CLU_054750_6_0_11"/>
<gene>
    <name evidence="6" type="ORF">H924_06160</name>
</gene>
<reference evidence="6 7" key="1">
    <citation type="submission" date="2013-02" db="EMBL/GenBank/DDBJ databases">
        <title>The complete genome sequence of Corynebacterium callunae DSM 20147.</title>
        <authorList>
            <person name="Ruckert C."/>
            <person name="Albersmeier A."/>
            <person name="Kalinowski J."/>
        </authorList>
    </citation>
    <scope>NUCLEOTIDE SEQUENCE [LARGE SCALE GENOMIC DNA]</scope>
    <source>
        <strain evidence="6 7">DSM 20147</strain>
    </source>
</reference>
<evidence type="ECO:0000256" key="1">
    <source>
        <dbReference type="ARBA" id="ARBA00004141"/>
    </source>
</evidence>
<keyword evidence="7" id="KW-1185">Reference proteome</keyword>
<proteinExistence type="inferred from homology"/>
<comment type="subcellular location">
    <subcellularLocation>
        <location evidence="5">Cell membrane</location>
        <topology evidence="5">Multi-pass membrane protein</topology>
    </subcellularLocation>
    <subcellularLocation>
        <location evidence="1">Membrane</location>
        <topology evidence="1">Multi-pass membrane protein</topology>
    </subcellularLocation>
</comment>
<feature type="transmembrane region" description="Helical" evidence="5">
    <location>
        <begin position="72"/>
        <end position="92"/>
    </location>
</feature>
<feature type="transmembrane region" description="Helical" evidence="5">
    <location>
        <begin position="173"/>
        <end position="192"/>
    </location>
</feature>
<dbReference type="InterPro" id="IPR002781">
    <property type="entry name" value="TM_pro_TauE-like"/>
</dbReference>
<keyword evidence="3 5" id="KW-1133">Transmembrane helix</keyword>
<feature type="transmembrane region" description="Helical" evidence="5">
    <location>
        <begin position="139"/>
        <end position="161"/>
    </location>
</feature>
<dbReference type="KEGG" id="ccn:H924_06160"/>
<sequence length="226" mass="23391">MGLGLVAGPVMAIIIGPIEGILVVNVISVFNAALSSAGVRAHIDWPQFRLISSVLVLGAIPATVLLKFVPVAVVLTCVAILLLLSLSVVSFAQHKIPHFSGKTPALVAGIVAGFSNSLSGASGPVLTIYAQATRWEQRAFAATLQPIFLVAAVISILIKAVFGTAQMAHTSVWIWPIALIAMVLGNLLGARLTPYIAKSTARKFALAVAFGGAFTVLFKGVSGLIA</sequence>
<feature type="transmembrane region" description="Helical" evidence="5">
    <location>
        <begin position="204"/>
        <end position="225"/>
    </location>
</feature>
<evidence type="ECO:0000313" key="6">
    <source>
        <dbReference type="EMBL" id="AGG66676.1"/>
    </source>
</evidence>
<evidence type="ECO:0000256" key="5">
    <source>
        <dbReference type="RuleBase" id="RU363041"/>
    </source>
</evidence>
<keyword evidence="5" id="KW-1003">Cell membrane</keyword>
<comment type="similarity">
    <text evidence="5">Belongs to the 4-toluene sulfonate uptake permease (TSUP) (TC 2.A.102) family.</text>
</comment>
<dbReference type="AlphaFoldDB" id="M1TQR5"/>
<keyword evidence="2 5" id="KW-0812">Transmembrane</keyword>
<evidence type="ECO:0000256" key="4">
    <source>
        <dbReference type="ARBA" id="ARBA00023136"/>
    </source>
</evidence>
<dbReference type="eggNOG" id="COG0730">
    <property type="taxonomic scope" value="Bacteria"/>
</dbReference>
<evidence type="ECO:0000313" key="7">
    <source>
        <dbReference type="Proteomes" id="UP000011760"/>
    </source>
</evidence>